<proteinExistence type="inferred from homology"/>
<dbReference type="Proteomes" id="UP000604825">
    <property type="component" value="Unassembled WGS sequence"/>
</dbReference>
<feature type="compositionally biased region" description="Polar residues" evidence="2">
    <location>
        <begin position="1"/>
        <end position="15"/>
    </location>
</feature>
<feature type="domain" description="Fe2OG dioxygenase" evidence="3">
    <location>
        <begin position="183"/>
        <end position="285"/>
    </location>
</feature>
<dbReference type="EMBL" id="CAJGYO010000007">
    <property type="protein sequence ID" value="CAD6241942.1"/>
    <property type="molecule type" value="Genomic_DNA"/>
</dbReference>
<evidence type="ECO:0000313" key="4">
    <source>
        <dbReference type="EMBL" id="CAD6241942.1"/>
    </source>
</evidence>
<reference evidence="4" key="1">
    <citation type="submission" date="2020-10" db="EMBL/GenBank/DDBJ databases">
        <authorList>
            <person name="Han B."/>
            <person name="Lu T."/>
            <person name="Zhao Q."/>
            <person name="Huang X."/>
            <person name="Zhao Y."/>
        </authorList>
    </citation>
    <scope>NUCLEOTIDE SEQUENCE</scope>
</reference>
<keyword evidence="5" id="KW-1185">Reference proteome</keyword>
<dbReference type="SUPFAM" id="SSF51197">
    <property type="entry name" value="Clavaminate synthase-like"/>
    <property type="match status" value="1"/>
</dbReference>
<dbReference type="OrthoDB" id="288590at2759"/>
<dbReference type="Pfam" id="PF03171">
    <property type="entry name" value="2OG-FeII_Oxy"/>
    <property type="match status" value="1"/>
</dbReference>
<dbReference type="GO" id="GO:0046872">
    <property type="term" value="F:metal ion binding"/>
    <property type="evidence" value="ECO:0007669"/>
    <property type="project" value="UniProtKB-KW"/>
</dbReference>
<organism evidence="4 5">
    <name type="scientific">Miscanthus lutarioriparius</name>
    <dbReference type="NCBI Taxonomy" id="422564"/>
    <lineage>
        <taxon>Eukaryota</taxon>
        <taxon>Viridiplantae</taxon>
        <taxon>Streptophyta</taxon>
        <taxon>Embryophyta</taxon>
        <taxon>Tracheophyta</taxon>
        <taxon>Spermatophyta</taxon>
        <taxon>Magnoliopsida</taxon>
        <taxon>Liliopsida</taxon>
        <taxon>Poales</taxon>
        <taxon>Poaceae</taxon>
        <taxon>PACMAD clade</taxon>
        <taxon>Panicoideae</taxon>
        <taxon>Andropogonodae</taxon>
        <taxon>Andropogoneae</taxon>
        <taxon>Saccharinae</taxon>
        <taxon>Miscanthus</taxon>
    </lineage>
</organism>
<dbReference type="AlphaFoldDB" id="A0A811PBU2"/>
<dbReference type="Gene3D" id="2.60.120.330">
    <property type="entry name" value="B-lactam Antibiotic, Isopenicillin N Synthase, Chain"/>
    <property type="match status" value="1"/>
</dbReference>
<evidence type="ECO:0000259" key="3">
    <source>
        <dbReference type="PROSITE" id="PS51471"/>
    </source>
</evidence>
<keyword evidence="1" id="KW-0479">Metal-binding</keyword>
<comment type="similarity">
    <text evidence="1">Belongs to the iron/ascorbate-dependent oxidoreductase family.</text>
</comment>
<evidence type="ECO:0000256" key="1">
    <source>
        <dbReference type="RuleBase" id="RU003682"/>
    </source>
</evidence>
<dbReference type="InterPro" id="IPR005123">
    <property type="entry name" value="Oxoglu/Fe-dep_dioxygenase_dom"/>
</dbReference>
<dbReference type="PANTHER" id="PTHR47990">
    <property type="entry name" value="2-OXOGLUTARATE (2OG) AND FE(II)-DEPENDENT OXYGENASE SUPERFAMILY PROTEIN-RELATED"/>
    <property type="match status" value="1"/>
</dbReference>
<feature type="region of interest" description="Disordered" evidence="2">
    <location>
        <begin position="325"/>
        <end position="379"/>
    </location>
</feature>
<dbReference type="InterPro" id="IPR044861">
    <property type="entry name" value="IPNS-like_FE2OG_OXY"/>
</dbReference>
<evidence type="ECO:0000313" key="5">
    <source>
        <dbReference type="Proteomes" id="UP000604825"/>
    </source>
</evidence>
<dbReference type="InterPro" id="IPR050231">
    <property type="entry name" value="Iron_ascorbate_oxido_reductase"/>
</dbReference>
<evidence type="ECO:0000256" key="2">
    <source>
        <dbReference type="SAM" id="MobiDB-lite"/>
    </source>
</evidence>
<gene>
    <name evidence="4" type="ORF">NCGR_LOCUS27567</name>
</gene>
<accession>A0A811PBU2</accession>
<name>A0A811PBU2_9POAL</name>
<dbReference type="InterPro" id="IPR027443">
    <property type="entry name" value="IPNS-like_sf"/>
</dbReference>
<dbReference type="PROSITE" id="PS51471">
    <property type="entry name" value="FE2OG_OXY"/>
    <property type="match status" value="1"/>
</dbReference>
<dbReference type="GO" id="GO:0016491">
    <property type="term" value="F:oxidoreductase activity"/>
    <property type="evidence" value="ECO:0007669"/>
    <property type="project" value="UniProtKB-KW"/>
</dbReference>
<keyword evidence="1" id="KW-0560">Oxidoreductase</keyword>
<comment type="caution">
    <text evidence="4">The sequence shown here is derived from an EMBL/GenBank/DDBJ whole genome shotgun (WGS) entry which is preliminary data.</text>
</comment>
<sequence>MAPGSESQAAATTADPSCPPFPLLEEEDGSHINEQEQEVPRGAELELPTVDLEAPGEALAAGCRGLGVFRLANHGVPAALSASLFATARATLAEAPFSDKRAQPGYFWGTPALSLRVRDVNWVEGFHIALGDQQPAPATPLGDLLDLAAEYGAHMARVARTLFDALAAPLDLDAGQAATYLAERDGFLRVYRYPRCPEPGRLGMEAHTDSSVLSVINQHAVGGLQVHHDGAWRDVAPGAGETGTLLVNLGDMAQAISGDAYCSVRHRVAASQAAERLSLCYFAFPRDDAVISCAGGRYRPFTYAEFREQVQADIKATGSKVLDARVTNTRAPGTEIATEPEPEPEEADGDPEPTEDAEEAEKGDPESFQAGRRTRRPSSRVYGPNWVCDPVIYKQWAPPPEGWVKVNVDTALFAESKKMEANLLFLDTPAGVIGFSYNPTPTPPRISRYRAMGEDCSRCTAVLDQLDCTIGTDICT</sequence>
<feature type="region of interest" description="Disordered" evidence="2">
    <location>
        <begin position="1"/>
        <end position="41"/>
    </location>
</feature>
<feature type="compositionally biased region" description="Basic and acidic residues" evidence="2">
    <location>
        <begin position="29"/>
        <end position="41"/>
    </location>
</feature>
<keyword evidence="1" id="KW-0408">Iron</keyword>
<feature type="compositionally biased region" description="Acidic residues" evidence="2">
    <location>
        <begin position="338"/>
        <end position="359"/>
    </location>
</feature>
<protein>
    <recommendedName>
        <fullName evidence="3">Fe2OG dioxygenase domain-containing protein</fullName>
    </recommendedName>
</protein>